<dbReference type="PROSITE" id="PS51257">
    <property type="entry name" value="PROKAR_LIPOPROTEIN"/>
    <property type="match status" value="1"/>
</dbReference>
<sequence>MPSPLRPPATPPRSQGLPSTSWSSCTPKFLVLQAMLCGTCLSLGFRLGVNFQLHGCSPSHKEDAMNSPPILSERISNEECNAKFQPIVAHREQSLQRFQAEYRKLQRLHNETVAATPGSNTNTNTANSKYRFEKEVDDFAEGMTYIPRDEFNSRFDVGVPLDPSTKFNDKVLLLYSDSKSLPSDPQAKEAARRSGDIPTLGVFRAVHNCDFLNVVFLQPARQKQCTAIVGQYASYHISKYMRLPDNDKGGYGPLDSSVPLQLVNRGAQLSGRKSTRVPAPKDTQKYWKTLKTYLDTLPSVLEELKPIAAKVAKENTVVVMLANHGQSELLMNFVCNARSRNLDISSVLVFATDQETKDLAEGMGLTVFYDVTNYGKSPKGAARTYGDGAFTAMMFAKVYCVQMVASLGYDVLFQDLDVVWFRSPLEYFHDKNSPSHGFDIYFQDDGNRAVFYAPYSANSGFYYVRSNEVTQYFFNSLLMSGDLIYTSHSHQIALIAILSEFASRYGMKVKVLSKDTDEFPGGHAFHAPNRKDFLKDMFAGKVKPYIFHMSWTENKDNKKLYYRQIGEWFVHDKCIGATANDILRQEVAGNVEKGSLVAPCCAAEAIFSCHYIDKPSKEPCPDAPYIDPNKGVPFW</sequence>
<keyword evidence="3" id="KW-0808">Transferase</keyword>
<keyword evidence="4" id="KW-1185">Reference proteome</keyword>
<name>A0A9N8E578_9STRA</name>
<dbReference type="InterPro" id="IPR005069">
    <property type="entry name" value="Nucl-diP-sugar_transferase"/>
</dbReference>
<organism evidence="3 4">
    <name type="scientific">Seminavis robusta</name>
    <dbReference type="NCBI Taxonomy" id="568900"/>
    <lineage>
        <taxon>Eukaryota</taxon>
        <taxon>Sar</taxon>
        <taxon>Stramenopiles</taxon>
        <taxon>Ochrophyta</taxon>
        <taxon>Bacillariophyta</taxon>
        <taxon>Bacillariophyceae</taxon>
        <taxon>Bacillariophycidae</taxon>
        <taxon>Naviculales</taxon>
        <taxon>Naviculaceae</taxon>
        <taxon>Seminavis</taxon>
    </lineage>
</organism>
<dbReference type="GO" id="GO:0005794">
    <property type="term" value="C:Golgi apparatus"/>
    <property type="evidence" value="ECO:0007669"/>
    <property type="project" value="TreeGrafter"/>
</dbReference>
<dbReference type="GO" id="GO:0016757">
    <property type="term" value="F:glycosyltransferase activity"/>
    <property type="evidence" value="ECO:0007669"/>
    <property type="project" value="TreeGrafter"/>
</dbReference>
<dbReference type="PANTHER" id="PTHR47032:SF1">
    <property type="entry name" value="UDP-D-XYLOSE:L-FUCOSE ALPHA-1,3-D-XYLOSYLTRANSFERASE-RELATED"/>
    <property type="match status" value="1"/>
</dbReference>
<feature type="region of interest" description="Disordered" evidence="1">
    <location>
        <begin position="1"/>
        <end position="21"/>
    </location>
</feature>
<evidence type="ECO:0000313" key="4">
    <source>
        <dbReference type="Proteomes" id="UP001153069"/>
    </source>
</evidence>
<dbReference type="EMBL" id="CAICTM010000671">
    <property type="protein sequence ID" value="CAB9514757.1"/>
    <property type="molecule type" value="Genomic_DNA"/>
</dbReference>
<accession>A0A9N8E578</accession>
<dbReference type="PANTHER" id="PTHR47032">
    <property type="entry name" value="UDP-D-XYLOSE:L-FUCOSE ALPHA-1,3-D-XYLOSYLTRANSFERASE-RELATED"/>
    <property type="match status" value="1"/>
</dbReference>
<reference evidence="3" key="1">
    <citation type="submission" date="2020-06" db="EMBL/GenBank/DDBJ databases">
        <authorList>
            <consortium name="Plant Systems Biology data submission"/>
        </authorList>
    </citation>
    <scope>NUCLEOTIDE SEQUENCE</scope>
    <source>
        <strain evidence="3">D6</strain>
    </source>
</reference>
<dbReference type="Proteomes" id="UP001153069">
    <property type="component" value="Unassembled WGS sequence"/>
</dbReference>
<dbReference type="OrthoDB" id="540503at2759"/>
<comment type="caution">
    <text evidence="3">The sequence shown here is derived from an EMBL/GenBank/DDBJ whole genome shotgun (WGS) entry which is preliminary data.</text>
</comment>
<evidence type="ECO:0000313" key="3">
    <source>
        <dbReference type="EMBL" id="CAB9514757.1"/>
    </source>
</evidence>
<dbReference type="Pfam" id="PF03407">
    <property type="entry name" value="Nucleotid_trans"/>
    <property type="match status" value="1"/>
</dbReference>
<evidence type="ECO:0000256" key="1">
    <source>
        <dbReference type="SAM" id="MobiDB-lite"/>
    </source>
</evidence>
<protein>
    <submittedName>
        <fullName evidence="3">Nucleotide-diphospho-sugar transferase</fullName>
    </submittedName>
</protein>
<dbReference type="InterPro" id="IPR052636">
    <property type="entry name" value="UDP-D-xylose:L-fucose_XylT"/>
</dbReference>
<feature type="domain" description="Nucleotide-diphospho-sugar transferase" evidence="2">
    <location>
        <begin position="345"/>
        <end position="558"/>
    </location>
</feature>
<feature type="compositionally biased region" description="Pro residues" evidence="1">
    <location>
        <begin position="1"/>
        <end position="11"/>
    </location>
</feature>
<dbReference type="AlphaFoldDB" id="A0A9N8E578"/>
<evidence type="ECO:0000259" key="2">
    <source>
        <dbReference type="Pfam" id="PF03407"/>
    </source>
</evidence>
<proteinExistence type="predicted"/>
<gene>
    <name evidence="3" type="ORF">SEMRO_672_G185090.1</name>
</gene>